<protein>
    <submittedName>
        <fullName evidence="3">Agamous-like MADS-box protein AGL8-like protein</fullName>
    </submittedName>
</protein>
<dbReference type="eggNOG" id="KOG0014">
    <property type="taxonomic scope" value="Eukaryota"/>
</dbReference>
<dbReference type="GO" id="GO:0005634">
    <property type="term" value="C:nucleus"/>
    <property type="evidence" value="ECO:0007669"/>
    <property type="project" value="InterPro"/>
</dbReference>
<evidence type="ECO:0000259" key="2">
    <source>
        <dbReference type="PROSITE" id="PS51297"/>
    </source>
</evidence>
<name>W9RYF7_9ROSA</name>
<gene>
    <name evidence="3" type="ORF">L484_018169</name>
</gene>
<dbReference type="AlphaFoldDB" id="W9RYF7"/>
<dbReference type="InterPro" id="IPR002487">
    <property type="entry name" value="TF_Kbox"/>
</dbReference>
<dbReference type="EMBL" id="KE344761">
    <property type="protein sequence ID" value="EXB77653.1"/>
    <property type="molecule type" value="Genomic_DNA"/>
</dbReference>
<keyword evidence="4" id="KW-1185">Reference proteome</keyword>
<evidence type="ECO:0000256" key="1">
    <source>
        <dbReference type="SAM" id="MobiDB-lite"/>
    </source>
</evidence>
<dbReference type="Pfam" id="PF01486">
    <property type="entry name" value="K-box"/>
    <property type="match status" value="1"/>
</dbReference>
<evidence type="ECO:0000313" key="4">
    <source>
        <dbReference type="Proteomes" id="UP000030645"/>
    </source>
</evidence>
<feature type="compositionally biased region" description="Polar residues" evidence="1">
    <location>
        <begin position="132"/>
        <end position="144"/>
    </location>
</feature>
<accession>W9RYF7</accession>
<dbReference type="PROSITE" id="PS51297">
    <property type="entry name" value="K_BOX"/>
    <property type="match status" value="1"/>
</dbReference>
<feature type="domain" description="K-box" evidence="2">
    <location>
        <begin position="28"/>
        <end position="124"/>
    </location>
</feature>
<proteinExistence type="predicted"/>
<reference evidence="4" key="1">
    <citation type="submission" date="2013-01" db="EMBL/GenBank/DDBJ databases">
        <title>Draft Genome Sequence of a Mulberry Tree, Morus notabilis C.K. Schneid.</title>
        <authorList>
            <person name="He N."/>
            <person name="Zhao S."/>
        </authorList>
    </citation>
    <scope>NUCLEOTIDE SEQUENCE</scope>
</reference>
<evidence type="ECO:0000313" key="3">
    <source>
        <dbReference type="EMBL" id="EXB77653.1"/>
    </source>
</evidence>
<sequence length="154" mass="17652">METILERYERYSCAEKQLVPTASESQESSSWTIELPKLTNRMEVLQRNLRNSMGEDLDPLSLRELQHLEQQLDIGLKRIRTRKNQLMLEAIAEMQKKVGACLDVGFLIVYRVWLLASSGAFQASGVVEEGSGYQTRPTTNNTRIPSWMLNHPNQ</sequence>
<feature type="region of interest" description="Disordered" evidence="1">
    <location>
        <begin position="128"/>
        <end position="154"/>
    </location>
</feature>
<dbReference type="STRING" id="981085.W9RYF7"/>
<organism evidence="3 4">
    <name type="scientific">Morus notabilis</name>
    <dbReference type="NCBI Taxonomy" id="981085"/>
    <lineage>
        <taxon>Eukaryota</taxon>
        <taxon>Viridiplantae</taxon>
        <taxon>Streptophyta</taxon>
        <taxon>Embryophyta</taxon>
        <taxon>Tracheophyta</taxon>
        <taxon>Spermatophyta</taxon>
        <taxon>Magnoliopsida</taxon>
        <taxon>eudicotyledons</taxon>
        <taxon>Gunneridae</taxon>
        <taxon>Pentapetalae</taxon>
        <taxon>rosids</taxon>
        <taxon>fabids</taxon>
        <taxon>Rosales</taxon>
        <taxon>Moraceae</taxon>
        <taxon>Moreae</taxon>
        <taxon>Morus</taxon>
    </lineage>
</organism>
<dbReference type="GO" id="GO:0003700">
    <property type="term" value="F:DNA-binding transcription factor activity"/>
    <property type="evidence" value="ECO:0007669"/>
    <property type="project" value="InterPro"/>
</dbReference>
<dbReference type="Proteomes" id="UP000030645">
    <property type="component" value="Unassembled WGS sequence"/>
</dbReference>